<evidence type="ECO:0000256" key="7">
    <source>
        <dbReference type="ARBA" id="ARBA00023235"/>
    </source>
</evidence>
<comment type="subcellular location">
    <subcellularLocation>
        <location evidence="9">Cytoplasm</location>
    </subcellularLocation>
</comment>
<reference evidence="12 13" key="1">
    <citation type="submission" date="2019-07" db="EMBL/GenBank/DDBJ databases">
        <title>Whole genome shotgun sequence of Deinococcus cellulosilyticus NBRC 106333.</title>
        <authorList>
            <person name="Hosoyama A."/>
            <person name="Uohara A."/>
            <person name="Ohji S."/>
            <person name="Ichikawa N."/>
        </authorList>
    </citation>
    <scope>NUCLEOTIDE SEQUENCE [LARGE SCALE GENOMIC DNA]</scope>
    <source>
        <strain evidence="12 13">NBRC 106333</strain>
    </source>
</reference>
<comment type="subunit">
    <text evidence="8">Heterotetramer composed of ParC and ParE.</text>
</comment>
<comment type="catalytic activity">
    <reaction evidence="1 9 10">
        <text>ATP-dependent breakage, passage and rejoining of double-stranded DNA.</text>
        <dbReference type="EC" id="5.6.2.2"/>
    </reaction>
</comment>
<dbReference type="GO" id="GO:0006261">
    <property type="term" value="P:DNA-templated DNA replication"/>
    <property type="evidence" value="ECO:0007669"/>
    <property type="project" value="UniProtKB-UniRule"/>
</dbReference>
<dbReference type="Pfam" id="PF00521">
    <property type="entry name" value="DNA_topoisoIV"/>
    <property type="match status" value="1"/>
</dbReference>
<evidence type="ECO:0000313" key="12">
    <source>
        <dbReference type="EMBL" id="GEM48174.1"/>
    </source>
</evidence>
<evidence type="ECO:0000256" key="8">
    <source>
        <dbReference type="ARBA" id="ARBA00063644"/>
    </source>
</evidence>
<dbReference type="PANTHER" id="PTHR43493">
    <property type="entry name" value="DNA GYRASE/TOPOISOMERASE SUBUNIT A"/>
    <property type="match status" value="1"/>
</dbReference>
<dbReference type="AlphaFoldDB" id="A0A511N5Q8"/>
<comment type="subunit">
    <text evidence="9">Heterotetramer, composed of two GyrA and two GyrB chains. In the heterotetramer, GyrA contains the active site tyrosine that forms a transient covalent intermediate with DNA, while GyrB binds cofactors and catalyzes ATP hydrolysis.</text>
</comment>
<dbReference type="GO" id="GO:0034335">
    <property type="term" value="F:DNA negative supercoiling activity"/>
    <property type="evidence" value="ECO:0007669"/>
    <property type="project" value="UniProtKB-ARBA"/>
</dbReference>
<evidence type="ECO:0000256" key="6">
    <source>
        <dbReference type="ARBA" id="ARBA00023125"/>
    </source>
</evidence>
<dbReference type="Gene3D" id="2.120.10.90">
    <property type="entry name" value="DNA gyrase/topoisomerase IV, subunit A, C-terminal"/>
    <property type="match status" value="1"/>
</dbReference>
<dbReference type="InterPro" id="IPR013758">
    <property type="entry name" value="Topo_IIA_A/C_ab"/>
</dbReference>
<dbReference type="GO" id="GO:0006265">
    <property type="term" value="P:DNA topological change"/>
    <property type="evidence" value="ECO:0007669"/>
    <property type="project" value="UniProtKB-UniRule"/>
</dbReference>
<dbReference type="EC" id="5.6.2.2" evidence="9"/>
<dbReference type="EMBL" id="BJXB01000018">
    <property type="protein sequence ID" value="GEM48174.1"/>
    <property type="molecule type" value="Genomic_DNA"/>
</dbReference>
<evidence type="ECO:0000256" key="10">
    <source>
        <dbReference type="PROSITE-ProRule" id="PRU01384"/>
    </source>
</evidence>
<dbReference type="GO" id="GO:0009330">
    <property type="term" value="C:DNA topoisomerase type II (double strand cut, ATP-hydrolyzing) complex"/>
    <property type="evidence" value="ECO:0007669"/>
    <property type="project" value="TreeGrafter"/>
</dbReference>
<comment type="similarity">
    <text evidence="2 9">Belongs to the type II topoisomerase GyrA/ParC subunit family.</text>
</comment>
<organism evidence="12 13">
    <name type="scientific">Deinococcus cellulosilyticus (strain DSM 18568 / NBRC 106333 / KACC 11606 / 5516J-15)</name>
    <dbReference type="NCBI Taxonomy" id="1223518"/>
    <lineage>
        <taxon>Bacteria</taxon>
        <taxon>Thermotogati</taxon>
        <taxon>Deinococcota</taxon>
        <taxon>Deinococci</taxon>
        <taxon>Deinococcales</taxon>
        <taxon>Deinococcaceae</taxon>
        <taxon>Deinococcus</taxon>
    </lineage>
</organism>
<dbReference type="OrthoDB" id="9806486at2"/>
<dbReference type="GO" id="GO:0005694">
    <property type="term" value="C:chromosome"/>
    <property type="evidence" value="ECO:0007669"/>
    <property type="project" value="InterPro"/>
</dbReference>
<dbReference type="Gene3D" id="3.30.1360.40">
    <property type="match status" value="1"/>
</dbReference>
<feature type="domain" description="Topo IIA-type catalytic" evidence="11">
    <location>
        <begin position="30"/>
        <end position="493"/>
    </location>
</feature>
<dbReference type="FunFam" id="3.90.199.10:FF:000001">
    <property type="entry name" value="DNA gyrase subunit A"/>
    <property type="match status" value="1"/>
</dbReference>
<keyword evidence="3 9" id="KW-0547">Nucleotide-binding</keyword>
<accession>A0A511N5Q8</accession>
<dbReference type="CDD" id="cd00187">
    <property type="entry name" value="TOP4c"/>
    <property type="match status" value="1"/>
</dbReference>
<sequence length="806" mass="89869">MSQVQPIDITKEVKSNFINYAMSVIVDRALPDVRDGLKPVQRRILYAMIQMGLTSTHKPSKSAGVVGEVMGKYHPHGDSAIYDAMVRLAQNWNLRYPLIQGQGNFGSLDGDPPAAMRYTEARLTKIAEEVLQDLEKNTIDYRPNYDETTEEPTVLPSAVPNLLINGATGIAVGMATNIPPHNLTEICNGLLELIDNPEMTLDDLMKIIPGPDFPTGGRIGRSGIREAYASGHASLRVRGKVRFEEKNGRNSIIITEIPYQVNKSNLVSTISAMYRQGKIPDISALRDESDRREPVRIVIDLKRGTIPELVLNQLYKYTQLQTTFTVINLAIVNKEPKVLPLKDTMQLFLNHRREVVTRRTQYELEKAQARAHILEGLLIALDHLDEVIKLIRGSQTGAEAKDGLMTRFGLSEPQAQAILDMRLQRLVGLERARLQAEYDELMQEIARLQAILGNETLLWKVIKQEIKDIRDRYGDERRSQITILDDDISKEDLIAVEDMVITMTRAGYIKRTTLEAYRAQARGGRGLSGGKLREEDVNTQIFVGSTHDYLLFFTDQGRVFREKIYDLPETGRDAKGVHTRNIMPLKDGENVQSVLAIKDLEQDGYFVFATSKGMIKKTAIREYSNINAAGLIAINLMDGDNLVEVGVVQDKSQIVLATKEGQSIRFTEGDVRDTGRATQGVIGIRLREDDQVVSMALVSDEEQELLAVSELGLAKRTPISDYPLQNRGGQGVITLKVTDKTGALVTLTCVSGDEELMVLSENGIVIRTRVEEISVFGRNSQGVKVMRIGDGDKVISAHPIRNEETV</sequence>
<dbReference type="Pfam" id="PF03989">
    <property type="entry name" value="DNA_gyraseA_C"/>
    <property type="match status" value="6"/>
</dbReference>
<dbReference type="Gene3D" id="1.10.268.10">
    <property type="entry name" value="Topoisomerase, domain 3"/>
    <property type="match status" value="1"/>
</dbReference>
<keyword evidence="4 9" id="KW-0067">ATP-binding</keyword>
<dbReference type="GO" id="GO:0005737">
    <property type="term" value="C:cytoplasm"/>
    <property type="evidence" value="ECO:0007669"/>
    <property type="project" value="UniProtKB-SubCell"/>
</dbReference>
<dbReference type="PROSITE" id="PS52040">
    <property type="entry name" value="TOPO_IIA"/>
    <property type="match status" value="1"/>
</dbReference>
<evidence type="ECO:0000256" key="9">
    <source>
        <dbReference type="HAMAP-Rule" id="MF_01897"/>
    </source>
</evidence>
<proteinExistence type="inferred from homology"/>
<protein>
    <recommendedName>
        <fullName evidence="9">DNA gyrase subunit A</fullName>
        <ecNumber evidence="9">5.6.2.2</ecNumber>
    </recommendedName>
</protein>
<evidence type="ECO:0000256" key="5">
    <source>
        <dbReference type="ARBA" id="ARBA00023029"/>
    </source>
</evidence>
<dbReference type="InterPro" id="IPR035516">
    <property type="entry name" value="Gyrase/topoIV_suA_C"/>
</dbReference>
<keyword evidence="7 9" id="KW-0413">Isomerase</keyword>
<dbReference type="InterPro" id="IPR013760">
    <property type="entry name" value="Topo_IIA-like_dom_sf"/>
</dbReference>
<dbReference type="RefSeq" id="WP_146887042.1">
    <property type="nucleotide sequence ID" value="NZ_BJXB01000018.1"/>
</dbReference>
<comment type="miscellaneous">
    <text evidence="9">Few gyrases are as efficient as E.coli at forming negative supercoils. Not all organisms have 2 type II topoisomerases; in organisms with a single type II topoisomerase this enzyme also has to decatenate newly replicated chromosomes.</text>
</comment>
<comment type="caution">
    <text evidence="12">The sequence shown here is derived from an EMBL/GenBank/DDBJ whole genome shotgun (WGS) entry which is preliminary data.</text>
</comment>
<keyword evidence="5 9" id="KW-0799">Topoisomerase</keyword>
<evidence type="ECO:0000256" key="3">
    <source>
        <dbReference type="ARBA" id="ARBA00022741"/>
    </source>
</evidence>
<comment type="function">
    <text evidence="9">A type II topoisomerase that negatively supercoils closed circular double-stranded (ds) DNA in an ATP-dependent manner to modulate DNA topology and maintain chromosomes in an underwound state. Negative supercoiling favors strand separation, and DNA replication, transcription, recombination and repair, all of which involve strand separation. Also able to catalyze the interconversion of other topological isomers of dsDNA rings, including catenanes and knotted rings. Type II topoisomerases break and join 2 DNA strands simultaneously in an ATP-dependent manner.</text>
</comment>
<keyword evidence="9" id="KW-0963">Cytoplasm</keyword>
<dbReference type="HAMAP" id="MF_01897">
    <property type="entry name" value="GyrA"/>
    <property type="match status" value="1"/>
</dbReference>
<keyword evidence="6 9" id="KW-0238">DNA-binding</keyword>
<dbReference type="FunFam" id="3.30.1360.40:FF:000002">
    <property type="entry name" value="DNA gyrase subunit A"/>
    <property type="match status" value="1"/>
</dbReference>
<evidence type="ECO:0000256" key="2">
    <source>
        <dbReference type="ARBA" id="ARBA00008263"/>
    </source>
</evidence>
<dbReference type="Gene3D" id="3.90.199.10">
    <property type="entry name" value="Topoisomerase II, domain 5"/>
    <property type="match status" value="1"/>
</dbReference>
<feature type="active site" description="O-(5'-phospho-DNA)-tyrosine intermediate" evidence="9 10">
    <location>
        <position position="118"/>
    </location>
</feature>
<dbReference type="GO" id="GO:0003677">
    <property type="term" value="F:DNA binding"/>
    <property type="evidence" value="ECO:0007669"/>
    <property type="project" value="UniProtKB-UniRule"/>
</dbReference>
<dbReference type="InterPro" id="IPR005743">
    <property type="entry name" value="GyrA"/>
</dbReference>
<evidence type="ECO:0000256" key="4">
    <source>
        <dbReference type="ARBA" id="ARBA00022840"/>
    </source>
</evidence>
<dbReference type="NCBIfam" id="NF004044">
    <property type="entry name" value="PRK05561.1"/>
    <property type="match status" value="1"/>
</dbReference>
<feature type="short sequence motif" description="GyrA-box" evidence="9">
    <location>
        <begin position="520"/>
        <end position="526"/>
    </location>
</feature>
<dbReference type="FunFam" id="1.10.268.10:FF:000001">
    <property type="entry name" value="DNA gyrase subunit A"/>
    <property type="match status" value="1"/>
</dbReference>
<dbReference type="PANTHER" id="PTHR43493:SF5">
    <property type="entry name" value="DNA GYRASE SUBUNIT A, CHLOROPLASTIC_MITOCHONDRIAL"/>
    <property type="match status" value="1"/>
</dbReference>
<evidence type="ECO:0000259" key="11">
    <source>
        <dbReference type="PROSITE" id="PS52040"/>
    </source>
</evidence>
<dbReference type="GO" id="GO:0005524">
    <property type="term" value="F:ATP binding"/>
    <property type="evidence" value="ECO:0007669"/>
    <property type="project" value="UniProtKB-UniRule"/>
</dbReference>
<dbReference type="InterPro" id="IPR050220">
    <property type="entry name" value="Type_II_DNA_Topoisomerases"/>
</dbReference>
<dbReference type="InterPro" id="IPR006691">
    <property type="entry name" value="GyrA/parC_rep"/>
</dbReference>
<evidence type="ECO:0000313" key="13">
    <source>
        <dbReference type="Proteomes" id="UP000321306"/>
    </source>
</evidence>
<dbReference type="SUPFAM" id="SSF56719">
    <property type="entry name" value="Type II DNA topoisomerase"/>
    <property type="match status" value="1"/>
</dbReference>
<dbReference type="FunFam" id="2.120.10.90:FF:000005">
    <property type="entry name" value="DNA topoisomerase 4 subunit A"/>
    <property type="match status" value="1"/>
</dbReference>
<dbReference type="SMART" id="SM00434">
    <property type="entry name" value="TOP4c"/>
    <property type="match status" value="1"/>
</dbReference>
<dbReference type="InterPro" id="IPR002205">
    <property type="entry name" value="Topo_IIA_dom_A"/>
</dbReference>
<dbReference type="Proteomes" id="UP000321306">
    <property type="component" value="Unassembled WGS sequence"/>
</dbReference>
<name>A0A511N5Q8_DEIC1</name>
<gene>
    <name evidence="9 12" type="primary">gyrA</name>
    <name evidence="12" type="ORF">DC3_38090</name>
</gene>
<dbReference type="NCBIfam" id="TIGR01063">
    <property type="entry name" value="gyrA"/>
    <property type="match status" value="1"/>
</dbReference>
<dbReference type="NCBIfam" id="NF004043">
    <property type="entry name" value="PRK05560.1"/>
    <property type="match status" value="1"/>
</dbReference>
<dbReference type="InterPro" id="IPR013757">
    <property type="entry name" value="Topo_IIA_A_a_sf"/>
</dbReference>
<keyword evidence="13" id="KW-1185">Reference proteome</keyword>
<evidence type="ECO:0000256" key="1">
    <source>
        <dbReference type="ARBA" id="ARBA00000185"/>
    </source>
</evidence>
<dbReference type="SUPFAM" id="SSF101904">
    <property type="entry name" value="GyrA/ParC C-terminal domain-like"/>
    <property type="match status" value="1"/>
</dbReference>